<evidence type="ECO:0000313" key="1">
    <source>
        <dbReference type="EMBL" id="KKK75885.1"/>
    </source>
</evidence>
<dbReference type="EMBL" id="LAZR01055655">
    <property type="protein sequence ID" value="KKK75885.1"/>
    <property type="molecule type" value="Genomic_DNA"/>
</dbReference>
<feature type="non-terminal residue" evidence="1">
    <location>
        <position position="82"/>
    </location>
</feature>
<protein>
    <submittedName>
        <fullName evidence="1">Uncharacterized protein</fullName>
    </submittedName>
</protein>
<dbReference type="AlphaFoldDB" id="A0A0F8YQ74"/>
<reference evidence="1" key="1">
    <citation type="journal article" date="2015" name="Nature">
        <title>Complex archaea that bridge the gap between prokaryotes and eukaryotes.</title>
        <authorList>
            <person name="Spang A."/>
            <person name="Saw J.H."/>
            <person name="Jorgensen S.L."/>
            <person name="Zaremba-Niedzwiedzka K."/>
            <person name="Martijn J."/>
            <person name="Lind A.E."/>
            <person name="van Eijk R."/>
            <person name="Schleper C."/>
            <person name="Guy L."/>
            <person name="Ettema T.J."/>
        </authorList>
    </citation>
    <scope>NUCLEOTIDE SEQUENCE</scope>
</reference>
<organism evidence="1">
    <name type="scientific">marine sediment metagenome</name>
    <dbReference type="NCBI Taxonomy" id="412755"/>
    <lineage>
        <taxon>unclassified sequences</taxon>
        <taxon>metagenomes</taxon>
        <taxon>ecological metagenomes</taxon>
    </lineage>
</organism>
<dbReference type="Gene3D" id="2.60.120.1110">
    <property type="match status" value="1"/>
</dbReference>
<comment type="caution">
    <text evidence="1">The sequence shown here is derived from an EMBL/GenBank/DDBJ whole genome shotgun (WGS) entry which is preliminary data.</text>
</comment>
<gene>
    <name evidence="1" type="ORF">LCGC14_2869250</name>
</gene>
<accession>A0A0F8YQ74</accession>
<proteinExistence type="predicted"/>
<name>A0A0F8YQ74_9ZZZZ</name>
<sequence>MFIDADLCLVAVSDNVMTPQAETTEGTHVSDNVIDLTRKPQNIIESMYFVFECAVVPISAGGGTLQIDLVTSAAVGLTTPTI</sequence>